<dbReference type="SUPFAM" id="SSF48371">
    <property type="entry name" value="ARM repeat"/>
    <property type="match status" value="1"/>
</dbReference>
<gene>
    <name evidence="1" type="ORF">BU204_25435</name>
</gene>
<keyword evidence="2" id="KW-1185">Reference proteome</keyword>
<dbReference type="PROSITE" id="PS50077">
    <property type="entry name" value="HEAT_REPEAT"/>
    <property type="match status" value="1"/>
</dbReference>
<dbReference type="InterPro" id="IPR021133">
    <property type="entry name" value="HEAT_type_2"/>
</dbReference>
<protein>
    <recommendedName>
        <fullName evidence="3">PBS lyase</fullName>
    </recommendedName>
</protein>
<dbReference type="InterPro" id="IPR011989">
    <property type="entry name" value="ARM-like"/>
</dbReference>
<organism evidence="1 2">
    <name type="scientific">Actinophytocola xanthii</name>
    <dbReference type="NCBI Taxonomy" id="1912961"/>
    <lineage>
        <taxon>Bacteria</taxon>
        <taxon>Bacillati</taxon>
        <taxon>Actinomycetota</taxon>
        <taxon>Actinomycetes</taxon>
        <taxon>Pseudonocardiales</taxon>
        <taxon>Pseudonocardiaceae</taxon>
    </lineage>
</organism>
<dbReference type="STRING" id="1912961.BU204_25435"/>
<dbReference type="InterPro" id="IPR016024">
    <property type="entry name" value="ARM-type_fold"/>
</dbReference>
<dbReference type="OrthoDB" id="292843at2"/>
<sequence>MLETLDSVPWAELDLAGVSEETLPELLRTMAGPDDEAAVAAFHDVRWEVLHQGTVYAATPAVVPFLVEVLEVVGPVLRGAVVEFLGDLAHTVELDPDEDLRVEVRAAVTAEVDRLLPMLADDDPWLRYVAAYAVSGCPDRAADVLAVLGRRWQDEPDPRVRAGLVIAAATLDRRTDLVKDGLGTRQPPVVRAAAVLAAVRTGRRWPGAKAVAAVRAAWRDGDPFAGAEWDGDGRWRPPDWYPEAMADLLDSLPPTDQPPILAALLHSADPVVRERALFHAGMAIGTRRSLRKSLPPLLVPALADPEPAVRLAAADAIRRAGRAVAPLADTLADLADRDDEAAGQAVAALVELGDPRAADLVPRHLRGGTAAGDIGVALANAGAPATDTLLSAVRHRLAALAGGAEQRFRVTHEFYRAFHISEITALLRLVRAWGPAAAAAAPELIGLIRAEQAVRDATAALAAMGPAAADVVPELPTFTPGFLERRGNNEVRLAVARARWCLGGEAGPAVDEAWLHVARGGYAPGGIALLKEIGEPAHVLAPRMRRARDHWLAQEEMEDRGECVSVARLLWEWTGDPEEARPTTRVMLADIDPDLIPYDQFEAAILAVELGEPDAVPTLLGMLEPDDRSFLQVMSAHRVLWRRTGNPEPFLSYVRTRLGADQPPNTTSWPLILDLLAELGPAAAPLHPTLRSFAIRDEQVTAYTHGDTPGIADEQVRTAIQAAAGGS</sequence>
<dbReference type="Gene3D" id="1.25.10.10">
    <property type="entry name" value="Leucine-rich Repeat Variant"/>
    <property type="match status" value="2"/>
</dbReference>
<evidence type="ECO:0000313" key="2">
    <source>
        <dbReference type="Proteomes" id="UP000185596"/>
    </source>
</evidence>
<comment type="caution">
    <text evidence="1">The sequence shown here is derived from an EMBL/GenBank/DDBJ whole genome shotgun (WGS) entry which is preliminary data.</text>
</comment>
<reference evidence="1 2" key="1">
    <citation type="submission" date="2016-12" db="EMBL/GenBank/DDBJ databases">
        <title>The draft genome sequence of Actinophytocola sp. 11-183.</title>
        <authorList>
            <person name="Wang W."/>
            <person name="Yuan L."/>
        </authorList>
    </citation>
    <scope>NUCLEOTIDE SEQUENCE [LARGE SCALE GENOMIC DNA]</scope>
    <source>
        <strain evidence="1 2">11-183</strain>
    </source>
</reference>
<proteinExistence type="predicted"/>
<dbReference type="RefSeq" id="WP_075128272.1">
    <property type="nucleotide sequence ID" value="NZ_MSIE01000049.1"/>
</dbReference>
<dbReference type="Proteomes" id="UP000185596">
    <property type="component" value="Unassembled WGS sequence"/>
</dbReference>
<dbReference type="Pfam" id="PF13646">
    <property type="entry name" value="HEAT_2"/>
    <property type="match status" value="1"/>
</dbReference>
<accession>A0A1Q8CK61</accession>
<evidence type="ECO:0000313" key="1">
    <source>
        <dbReference type="EMBL" id="OLF14755.1"/>
    </source>
</evidence>
<name>A0A1Q8CK61_9PSEU</name>
<dbReference type="AlphaFoldDB" id="A0A1Q8CK61"/>
<dbReference type="EMBL" id="MSIE01000049">
    <property type="protein sequence ID" value="OLF14755.1"/>
    <property type="molecule type" value="Genomic_DNA"/>
</dbReference>
<evidence type="ECO:0008006" key="3">
    <source>
        <dbReference type="Google" id="ProtNLM"/>
    </source>
</evidence>